<sequence>VKQEEVVASLRVVNVVGVPPATPPPMPLRCRSRGAQPQLPPQGAAAMAAPAPAAGGGGPALAPCVTYAPVPPPAAVPGAAHTPAMATTAALSKLGVYPRAMALMAAVQAAGTEAARAKNPCMAVQEYAAKRQLTVAWSPPAMSGSAGPFKFSVALLDGAGAAVATATGLDLPSKQEAKHAAAAALMEELLFSGRAVAQDFMGR</sequence>
<feature type="region of interest" description="Disordered" evidence="1">
    <location>
        <begin position="21"/>
        <end position="50"/>
    </location>
</feature>
<dbReference type="EMBL" id="JAEHOC010000061">
    <property type="protein sequence ID" value="KAG2424764.1"/>
    <property type="molecule type" value="Genomic_DNA"/>
</dbReference>
<proteinExistence type="predicted"/>
<keyword evidence="3" id="KW-1185">Reference proteome</keyword>
<accession>A0A835SD44</accession>
<protein>
    <submittedName>
        <fullName evidence="2">Uncharacterized protein</fullName>
    </submittedName>
</protein>
<dbReference type="Gene3D" id="3.30.160.20">
    <property type="match status" value="1"/>
</dbReference>
<evidence type="ECO:0000313" key="2">
    <source>
        <dbReference type="EMBL" id="KAG2424764.1"/>
    </source>
</evidence>
<name>A0A835SD44_CHLIN</name>
<comment type="caution">
    <text evidence="2">The sequence shown here is derived from an EMBL/GenBank/DDBJ whole genome shotgun (WGS) entry which is preliminary data.</text>
</comment>
<feature type="compositionally biased region" description="Low complexity" evidence="1">
    <location>
        <begin position="34"/>
        <end position="50"/>
    </location>
</feature>
<dbReference type="AlphaFoldDB" id="A0A835SD44"/>
<gene>
    <name evidence="2" type="ORF">HXX76_014188</name>
</gene>
<evidence type="ECO:0000256" key="1">
    <source>
        <dbReference type="SAM" id="MobiDB-lite"/>
    </source>
</evidence>
<reference evidence="2" key="1">
    <citation type="journal article" date="2020" name="bioRxiv">
        <title>Comparative genomics of Chlamydomonas.</title>
        <authorList>
            <person name="Craig R.J."/>
            <person name="Hasan A.R."/>
            <person name="Ness R.W."/>
            <person name="Keightley P.D."/>
        </authorList>
    </citation>
    <scope>NUCLEOTIDE SEQUENCE</scope>
    <source>
        <strain evidence="2">SAG 7.73</strain>
    </source>
</reference>
<evidence type="ECO:0000313" key="3">
    <source>
        <dbReference type="Proteomes" id="UP000650467"/>
    </source>
</evidence>
<organism evidence="2 3">
    <name type="scientific">Chlamydomonas incerta</name>
    <dbReference type="NCBI Taxonomy" id="51695"/>
    <lineage>
        <taxon>Eukaryota</taxon>
        <taxon>Viridiplantae</taxon>
        <taxon>Chlorophyta</taxon>
        <taxon>core chlorophytes</taxon>
        <taxon>Chlorophyceae</taxon>
        <taxon>CS clade</taxon>
        <taxon>Chlamydomonadales</taxon>
        <taxon>Chlamydomonadaceae</taxon>
        <taxon>Chlamydomonas</taxon>
    </lineage>
</organism>
<feature type="non-terminal residue" evidence="2">
    <location>
        <position position="1"/>
    </location>
</feature>
<dbReference type="Proteomes" id="UP000650467">
    <property type="component" value="Unassembled WGS sequence"/>
</dbReference>
<dbReference type="SUPFAM" id="SSF54768">
    <property type="entry name" value="dsRNA-binding domain-like"/>
    <property type="match status" value="1"/>
</dbReference>